<sequence>LHITNHTPGQTTSLLTDSTMRPLLIFLLFAATTTGVRGRKCYSCSTNPSYVLPPYDPKCGDDDYEGNVADNQIYTQCRIDIEGPETGGYVNRGHSKDAVAMCDYASGFYNDGLSCYCEEKKCNIGLCQQCLNDTTTTPVPTTTKAPVTIPTTPVPQDLSCYSCSNCGEVDEDTTVIQDSEYSSCTTTFILHLGGTVVIRGASTSSHVDGACIDEDNAITCYCSTALCNKDPYTFLE</sequence>
<protein>
    <recommendedName>
        <fullName evidence="4">Sodefrin-like factor</fullName>
    </recommendedName>
</protein>
<organism evidence="2 3">
    <name type="scientific">Meganyctiphanes norvegica</name>
    <name type="common">Northern krill</name>
    <name type="synonym">Thysanopoda norvegica</name>
    <dbReference type="NCBI Taxonomy" id="48144"/>
    <lineage>
        <taxon>Eukaryota</taxon>
        <taxon>Metazoa</taxon>
        <taxon>Ecdysozoa</taxon>
        <taxon>Arthropoda</taxon>
        <taxon>Crustacea</taxon>
        <taxon>Multicrustacea</taxon>
        <taxon>Malacostraca</taxon>
        <taxon>Eumalacostraca</taxon>
        <taxon>Eucarida</taxon>
        <taxon>Euphausiacea</taxon>
        <taxon>Euphausiidae</taxon>
        <taxon>Meganyctiphanes</taxon>
    </lineage>
</organism>
<gene>
    <name evidence="2" type="ORF">MNOR_LOCUS14743</name>
</gene>
<comment type="caution">
    <text evidence="2">The sequence shown here is derived from an EMBL/GenBank/DDBJ whole genome shotgun (WGS) entry which is preliminary data.</text>
</comment>
<keyword evidence="1" id="KW-0732">Signal</keyword>
<evidence type="ECO:0000256" key="1">
    <source>
        <dbReference type="SAM" id="SignalP"/>
    </source>
</evidence>
<dbReference type="AlphaFoldDB" id="A0AAV2QS01"/>
<dbReference type="Proteomes" id="UP001497623">
    <property type="component" value="Unassembled WGS sequence"/>
</dbReference>
<reference evidence="2 3" key="1">
    <citation type="submission" date="2024-05" db="EMBL/GenBank/DDBJ databases">
        <authorList>
            <person name="Wallberg A."/>
        </authorList>
    </citation>
    <scope>NUCLEOTIDE SEQUENCE [LARGE SCALE GENOMIC DNA]</scope>
</reference>
<feature type="chain" id="PRO_5043729937" description="Sodefrin-like factor" evidence="1">
    <location>
        <begin position="39"/>
        <end position="236"/>
    </location>
</feature>
<proteinExistence type="predicted"/>
<name>A0AAV2QS01_MEGNR</name>
<feature type="non-terminal residue" evidence="2">
    <location>
        <position position="1"/>
    </location>
</feature>
<dbReference type="EMBL" id="CAXKWB010008955">
    <property type="protein sequence ID" value="CAL4093171.1"/>
    <property type="molecule type" value="Genomic_DNA"/>
</dbReference>
<feature type="signal peptide" evidence="1">
    <location>
        <begin position="1"/>
        <end position="38"/>
    </location>
</feature>
<evidence type="ECO:0008006" key="4">
    <source>
        <dbReference type="Google" id="ProtNLM"/>
    </source>
</evidence>
<evidence type="ECO:0000313" key="2">
    <source>
        <dbReference type="EMBL" id="CAL4093171.1"/>
    </source>
</evidence>
<evidence type="ECO:0000313" key="3">
    <source>
        <dbReference type="Proteomes" id="UP001497623"/>
    </source>
</evidence>
<accession>A0AAV2QS01</accession>
<keyword evidence="3" id="KW-1185">Reference proteome</keyword>